<keyword evidence="5 6" id="KW-0411">Iron-sulfur</keyword>
<dbReference type="KEGG" id="sat:SYN_01240"/>
<comment type="cofactor">
    <cofactor evidence="6">
        <name>[4Fe-4S] cluster</name>
        <dbReference type="ChEBI" id="CHEBI:49883"/>
    </cofactor>
    <text evidence="6">Binds 1 [4Fe-4S] cluster. The cluster is coordinated with 3 cysteines and an exchangeable S-adenosyl-L-methionine.</text>
</comment>
<dbReference type="GO" id="GO:0043365">
    <property type="term" value="F:[formate-C-acetyltransferase]-activating enzyme activity"/>
    <property type="evidence" value="ECO:0007669"/>
    <property type="project" value="UniProtKB-EC"/>
</dbReference>
<dbReference type="InterPro" id="IPR034457">
    <property type="entry name" value="Organic_radical-activating"/>
</dbReference>
<feature type="domain" description="Radical SAM core" evidence="8">
    <location>
        <begin position="103"/>
        <end position="321"/>
    </location>
</feature>
<feature type="binding site" evidence="6">
    <location>
        <position position="118"/>
    </location>
    <ligand>
        <name>[4Fe-4S] cluster</name>
        <dbReference type="ChEBI" id="CHEBI:49883"/>
        <note>4Fe-4S-S-AdoMet</note>
    </ligand>
</feature>
<name>Q2LW90_SYNAS</name>
<dbReference type="Pfam" id="PF04055">
    <property type="entry name" value="Radical_SAM"/>
    <property type="match status" value="1"/>
</dbReference>
<dbReference type="AlphaFoldDB" id="Q2LW90"/>
<protein>
    <submittedName>
        <fullName evidence="9">Pyruvate formate-lyase activating enzyme</fullName>
        <ecNumber evidence="9">1.97.1.4</ecNumber>
    </submittedName>
</protein>
<dbReference type="PIRSF" id="PIRSF004869">
    <property type="entry name" value="PflX_prd"/>
    <property type="match status" value="1"/>
</dbReference>
<accession>Q2LW90</accession>
<evidence type="ECO:0000256" key="5">
    <source>
        <dbReference type="ARBA" id="ARBA00023014"/>
    </source>
</evidence>
<keyword evidence="9" id="KW-0670">Pyruvate</keyword>
<dbReference type="SUPFAM" id="SSF102114">
    <property type="entry name" value="Radical SAM enzymes"/>
    <property type="match status" value="1"/>
</dbReference>
<dbReference type="InterPro" id="IPR007197">
    <property type="entry name" value="rSAM"/>
</dbReference>
<evidence type="ECO:0000256" key="7">
    <source>
        <dbReference type="SAM" id="MobiDB-lite"/>
    </source>
</evidence>
<dbReference type="InterPro" id="IPR058240">
    <property type="entry name" value="rSAM_sf"/>
</dbReference>
<dbReference type="InterPro" id="IPR016431">
    <property type="entry name" value="Pyrv-formate_lyase-activ_prd"/>
</dbReference>
<dbReference type="NCBIfam" id="TIGR04337">
    <property type="entry name" value="AmmeMemoSam_rS"/>
    <property type="match status" value="1"/>
</dbReference>
<feature type="region of interest" description="Disordered" evidence="7">
    <location>
        <begin position="1"/>
        <end position="31"/>
    </location>
</feature>
<dbReference type="PROSITE" id="PS51918">
    <property type="entry name" value="RADICAL_SAM"/>
    <property type="match status" value="1"/>
</dbReference>
<evidence type="ECO:0000256" key="4">
    <source>
        <dbReference type="ARBA" id="ARBA00023004"/>
    </source>
</evidence>
<dbReference type="eggNOG" id="COG1180">
    <property type="taxonomic scope" value="Bacteria"/>
</dbReference>
<dbReference type="PANTHER" id="PTHR30352">
    <property type="entry name" value="PYRUVATE FORMATE-LYASE-ACTIVATING ENZYME"/>
    <property type="match status" value="1"/>
</dbReference>
<reference evidence="9 10" key="1">
    <citation type="journal article" date="2007" name="Proc. Natl. Acad. Sci. U.S.A.">
        <title>The genome of Syntrophus aciditrophicus: life at the thermodynamic limit of microbial growth.</title>
        <authorList>
            <person name="McInerney M.J."/>
            <person name="Rohlin L."/>
            <person name="Mouttaki H."/>
            <person name="Kim U."/>
            <person name="Krupp R.S."/>
            <person name="Rios-Hernandez L."/>
            <person name="Sieber J."/>
            <person name="Struchtemeyer C.G."/>
            <person name="Bhattacharyya A."/>
            <person name="Campbell J.W."/>
            <person name="Gunsalus R.P."/>
        </authorList>
    </citation>
    <scope>NUCLEOTIDE SEQUENCE [LARGE SCALE GENOMIC DNA]</scope>
    <source>
        <strain evidence="9 10">SB</strain>
    </source>
</reference>
<dbReference type="GO" id="GO:0051539">
    <property type="term" value="F:4 iron, 4 sulfur cluster binding"/>
    <property type="evidence" value="ECO:0007669"/>
    <property type="project" value="UniProtKB-KW"/>
</dbReference>
<dbReference type="InterPro" id="IPR027596">
    <property type="entry name" value="AmmeMemoSam_rS"/>
</dbReference>
<keyword evidence="2 6" id="KW-0949">S-adenosyl-L-methionine</keyword>
<dbReference type="EMBL" id="CP000252">
    <property type="protein sequence ID" value="ABC78350.1"/>
    <property type="molecule type" value="Genomic_DNA"/>
</dbReference>
<evidence type="ECO:0000256" key="2">
    <source>
        <dbReference type="ARBA" id="ARBA00022691"/>
    </source>
</evidence>
<dbReference type="PANTHER" id="PTHR30352:SF5">
    <property type="entry name" value="PYRUVATE FORMATE-LYASE 1-ACTIVATING ENZYME"/>
    <property type="match status" value="1"/>
</dbReference>
<feature type="binding site" evidence="6">
    <location>
        <position position="122"/>
    </location>
    <ligand>
        <name>[4Fe-4S] cluster</name>
        <dbReference type="ChEBI" id="CHEBI:49883"/>
        <note>4Fe-4S-S-AdoMet</note>
    </ligand>
</feature>
<gene>
    <name evidence="9" type="ORF">SYN_01240</name>
</gene>
<evidence type="ECO:0000313" key="9">
    <source>
        <dbReference type="EMBL" id="ABC78350.1"/>
    </source>
</evidence>
<dbReference type="CDD" id="cd01335">
    <property type="entry name" value="Radical_SAM"/>
    <property type="match status" value="1"/>
</dbReference>
<evidence type="ECO:0000256" key="6">
    <source>
        <dbReference type="PIRSR" id="PIRSR004869-50"/>
    </source>
</evidence>
<dbReference type="STRING" id="56780.SYN_01240"/>
<dbReference type="Gene3D" id="3.20.20.70">
    <property type="entry name" value="Aldolase class I"/>
    <property type="match status" value="1"/>
</dbReference>
<dbReference type="InterPro" id="IPR013785">
    <property type="entry name" value="Aldolase_TIM"/>
</dbReference>
<dbReference type="SFLD" id="SFLDG01101">
    <property type="entry name" value="Uncharacterised_Radical_SAM_Su"/>
    <property type="match status" value="1"/>
</dbReference>
<keyword evidence="9" id="KW-0560">Oxidoreductase</keyword>
<dbReference type="InParanoid" id="Q2LW90"/>
<feature type="binding site" evidence="6">
    <location>
        <position position="125"/>
    </location>
    <ligand>
        <name>[4Fe-4S] cluster</name>
        <dbReference type="ChEBI" id="CHEBI:49883"/>
        <note>4Fe-4S-S-AdoMet</note>
    </ligand>
</feature>
<keyword evidence="10" id="KW-1185">Reference proteome</keyword>
<evidence type="ECO:0000256" key="1">
    <source>
        <dbReference type="ARBA" id="ARBA00022485"/>
    </source>
</evidence>
<keyword evidence="1" id="KW-0004">4Fe-4S</keyword>
<feature type="compositionally biased region" description="Basic and acidic residues" evidence="7">
    <location>
        <begin position="7"/>
        <end position="20"/>
    </location>
</feature>
<evidence type="ECO:0000259" key="8">
    <source>
        <dbReference type="PROSITE" id="PS51918"/>
    </source>
</evidence>
<sequence length="372" mass="41728">MPVFPRSLREKTRGLRHELSGIEPNGGEGMEKNPTVMKEAMLYEKMGDGKVQCCLCSHRCQIAPGKRGICAVRENRDGTLYSLVYGKIITEQIDPIEKKPLFNFHPGSRSYSVATVGCNFRCMHCQNYNISQHPKEYPDIPGEETTPEEIVKAAEHARCRSISYTYTEPTIFFEFAYDCARLAKEKGIKNVFVSNGYTTPEATRIIAPYLDANNIDLKGDDTFYRKICGARQQPVLDTIKLMKELGVWVEITTLIIPNHNDSEEFLNWAAGFIKSVDADIPWHVTQFYPTYKLLDQPRTPVSTLRRAREIGLKAGLKYVYEGNIPGEGGENSYCPACGELLIERFGFSLGAIKMKNSRCANCGSHIAGVGMP</sequence>
<dbReference type="SFLD" id="SFLDS00029">
    <property type="entry name" value="Radical_SAM"/>
    <property type="match status" value="1"/>
</dbReference>
<keyword evidence="3 6" id="KW-0479">Metal-binding</keyword>
<dbReference type="Proteomes" id="UP000001933">
    <property type="component" value="Chromosome"/>
</dbReference>
<dbReference type="HOGENOM" id="CLU_044176_1_0_7"/>
<dbReference type="EC" id="1.97.1.4" evidence="9"/>
<proteinExistence type="predicted"/>
<organism evidence="9 10">
    <name type="scientific">Syntrophus aciditrophicus (strain SB)</name>
    <dbReference type="NCBI Taxonomy" id="56780"/>
    <lineage>
        <taxon>Bacteria</taxon>
        <taxon>Pseudomonadati</taxon>
        <taxon>Thermodesulfobacteriota</taxon>
        <taxon>Syntrophia</taxon>
        <taxon>Syntrophales</taxon>
        <taxon>Syntrophaceae</taxon>
        <taxon>Syntrophus</taxon>
    </lineage>
</organism>
<keyword evidence="4 6" id="KW-0408">Iron</keyword>
<evidence type="ECO:0000256" key="3">
    <source>
        <dbReference type="ARBA" id="ARBA00022723"/>
    </source>
</evidence>
<evidence type="ECO:0000313" key="10">
    <source>
        <dbReference type="Proteomes" id="UP000001933"/>
    </source>
</evidence>
<dbReference type="GO" id="GO:0046872">
    <property type="term" value="F:metal ion binding"/>
    <property type="evidence" value="ECO:0007669"/>
    <property type="project" value="UniProtKB-KW"/>
</dbReference>